<dbReference type="SMART" id="SM00612">
    <property type="entry name" value="Kelch"/>
    <property type="match status" value="2"/>
</dbReference>
<dbReference type="PANTHER" id="PTHR24414:SF91">
    <property type="entry name" value="(RAPE) HYPOTHETICAL PROTEIN"/>
    <property type="match status" value="1"/>
</dbReference>
<name>A0ABM0URZ5_CAMSA</name>
<organism evidence="2 3">
    <name type="scientific">Camelina sativa</name>
    <name type="common">False flax</name>
    <name type="synonym">Myagrum sativum</name>
    <dbReference type="NCBI Taxonomy" id="90675"/>
    <lineage>
        <taxon>Eukaryota</taxon>
        <taxon>Viridiplantae</taxon>
        <taxon>Streptophyta</taxon>
        <taxon>Embryophyta</taxon>
        <taxon>Tracheophyta</taxon>
        <taxon>Spermatophyta</taxon>
        <taxon>Magnoliopsida</taxon>
        <taxon>eudicotyledons</taxon>
        <taxon>Gunneridae</taxon>
        <taxon>Pentapetalae</taxon>
        <taxon>rosids</taxon>
        <taxon>malvids</taxon>
        <taxon>Brassicales</taxon>
        <taxon>Brassicaceae</taxon>
        <taxon>Camelineae</taxon>
        <taxon>Camelina</taxon>
    </lineage>
</organism>
<evidence type="ECO:0000313" key="2">
    <source>
        <dbReference type="Proteomes" id="UP000694864"/>
    </source>
</evidence>
<reference evidence="2" key="1">
    <citation type="journal article" date="2014" name="Nat. Commun.">
        <title>The emerging biofuel crop Camelina sativa retains a highly undifferentiated hexaploid genome structure.</title>
        <authorList>
            <person name="Kagale S."/>
            <person name="Koh C."/>
            <person name="Nixon J."/>
            <person name="Bollina V."/>
            <person name="Clarke W.E."/>
            <person name="Tuteja R."/>
            <person name="Spillane C."/>
            <person name="Robinson S.J."/>
            <person name="Links M.G."/>
            <person name="Clarke C."/>
            <person name="Higgins E.E."/>
            <person name="Huebert T."/>
            <person name="Sharpe A.G."/>
            <person name="Parkin I.A."/>
        </authorList>
    </citation>
    <scope>NUCLEOTIDE SEQUENCE [LARGE SCALE GENOMIC DNA]</scope>
    <source>
        <strain evidence="2">cv. DH55</strain>
    </source>
</reference>
<dbReference type="Pfam" id="PF25210">
    <property type="entry name" value="Kelch_FKB95"/>
    <property type="match status" value="1"/>
</dbReference>
<dbReference type="InterPro" id="IPR006652">
    <property type="entry name" value="Kelch_1"/>
</dbReference>
<gene>
    <name evidence="3" type="primary">LOC104727902</name>
</gene>
<dbReference type="Proteomes" id="UP000694864">
    <property type="component" value="Chromosome 11"/>
</dbReference>
<keyword evidence="2" id="KW-1185">Reference proteome</keyword>
<evidence type="ECO:0000259" key="1">
    <source>
        <dbReference type="Pfam" id="PF25210"/>
    </source>
</evidence>
<protein>
    <submittedName>
        <fullName evidence="3">F-box/kelch-repeat protein At4g19865-like</fullName>
    </submittedName>
</protein>
<dbReference type="InterPro" id="IPR015915">
    <property type="entry name" value="Kelch-typ_b-propeller"/>
</dbReference>
<dbReference type="PANTHER" id="PTHR24414">
    <property type="entry name" value="F-BOX/KELCH-REPEAT PROTEIN SKIP4"/>
    <property type="match status" value="1"/>
</dbReference>
<dbReference type="GeneID" id="104727902"/>
<accession>A0ABM0URZ5</accession>
<feature type="domain" description="FKB95-like N-terminal Kelch" evidence="1">
    <location>
        <begin position="113"/>
        <end position="397"/>
    </location>
</feature>
<evidence type="ECO:0000313" key="3">
    <source>
        <dbReference type="RefSeq" id="XP_010445264.2"/>
    </source>
</evidence>
<dbReference type="SUPFAM" id="SSF117281">
    <property type="entry name" value="Kelch motif"/>
    <property type="match status" value="1"/>
</dbReference>
<reference evidence="3" key="2">
    <citation type="submission" date="2025-08" db="UniProtKB">
        <authorList>
            <consortium name="RefSeq"/>
        </authorList>
    </citation>
    <scope>IDENTIFICATION</scope>
    <source>
        <tissue evidence="3">Leaf</tissue>
    </source>
</reference>
<dbReference type="InterPro" id="IPR057499">
    <property type="entry name" value="Kelch_FKB95"/>
</dbReference>
<dbReference type="RefSeq" id="XP_010445264.2">
    <property type="nucleotide sequence ID" value="XM_010446962.2"/>
</dbReference>
<dbReference type="InterPro" id="IPR050354">
    <property type="entry name" value="F-box/kelch-repeat_ARATH"/>
</dbReference>
<sequence length="415" mass="47043">MSPTLYRPSATSSFVTSLSGQHSVILVLRPGLLGPSSAIVGNFSTPHTFILPVSTQSVPLLTRALDSGTHISKTFRSILSSTELYAARAHLGTTEQCLYVCLWDCGSYRFPHWFTLWTNPSRTLPDSMIRRRRRNKKTAGQLLVPISSSNVPSVSTATAVVGSEIYVFGGGLVGYEPSSEVQVLDCRSNTWRDASSMNVARKFAPTCVYGEKIYVMGGCEGSENESWAEVFDTRTQTWERLTDPGDEIRNCRISRIREIEGKIKFGNVERKMYGYDTKRCEWENCVNESAIYARWECIMENVSYGFWNKRLLWYDIVNGYWKAVRGLESLLGMYMRNGGSRGHKTKLVCCGGKFLLIWEGYMNRNPDNRKKIWCAEIVIEERDDGVERWGIVERVDVLRTVPRICQLLHCLVVSV</sequence>
<dbReference type="Gene3D" id="2.120.10.80">
    <property type="entry name" value="Kelch-type beta propeller"/>
    <property type="match status" value="1"/>
</dbReference>
<proteinExistence type="predicted"/>